<dbReference type="AlphaFoldDB" id="A0A8S3RE62"/>
<evidence type="ECO:0000256" key="2">
    <source>
        <dbReference type="SAM" id="Phobius"/>
    </source>
</evidence>
<name>A0A8S3RE62_MYTED</name>
<feature type="compositionally biased region" description="Low complexity" evidence="1">
    <location>
        <begin position="225"/>
        <end position="238"/>
    </location>
</feature>
<keyword evidence="2" id="KW-0472">Membrane</keyword>
<dbReference type="EMBL" id="CAJPWZ010001007">
    <property type="protein sequence ID" value="CAG2205035.1"/>
    <property type="molecule type" value="Genomic_DNA"/>
</dbReference>
<feature type="transmembrane region" description="Helical" evidence="2">
    <location>
        <begin position="97"/>
        <end position="115"/>
    </location>
</feature>
<dbReference type="Proteomes" id="UP000683360">
    <property type="component" value="Unassembled WGS sequence"/>
</dbReference>
<comment type="caution">
    <text evidence="3">The sequence shown here is derived from an EMBL/GenBank/DDBJ whole genome shotgun (WGS) entry which is preliminary data.</text>
</comment>
<proteinExistence type="predicted"/>
<reference evidence="3" key="1">
    <citation type="submission" date="2021-03" db="EMBL/GenBank/DDBJ databases">
        <authorList>
            <person name="Bekaert M."/>
        </authorList>
    </citation>
    <scope>NUCLEOTIDE SEQUENCE</scope>
</reference>
<keyword evidence="2" id="KW-1133">Transmembrane helix</keyword>
<keyword evidence="4" id="KW-1185">Reference proteome</keyword>
<feature type="region of interest" description="Disordered" evidence="1">
    <location>
        <begin position="219"/>
        <end position="238"/>
    </location>
</feature>
<feature type="region of interest" description="Disordered" evidence="1">
    <location>
        <begin position="179"/>
        <end position="214"/>
    </location>
</feature>
<evidence type="ECO:0000313" key="4">
    <source>
        <dbReference type="Proteomes" id="UP000683360"/>
    </source>
</evidence>
<protein>
    <submittedName>
        <fullName evidence="3">Uncharacterized protein</fullName>
    </submittedName>
</protein>
<feature type="compositionally biased region" description="Low complexity" evidence="1">
    <location>
        <begin position="182"/>
        <end position="198"/>
    </location>
</feature>
<sequence length="257" mass="29455">MTTFLNKVVMEGPTKTFPTKPKSNLKQVIMTKKTKGVQKRSHEQLHAYLVENFIDTKKTIDRDVFLFKLEGITTEEQALEKLKDGFKHLKRQNAQTLFFLYTVNSFLIYLLQQIIQVFNTSYILQHFKKTDNPPSYPVEDCDNNTTIPYDDQPFLQSSPIHQSNSNHFHSSWTGYPTAPNHITPSRPSIIRSPTIPSSFNTRPPPPTTQLQTSTHFSSLYPSLQTSTPSAVSSATSTSHLPFQHHYQQLQTLDQDQQ</sequence>
<keyword evidence="2" id="KW-0812">Transmembrane</keyword>
<evidence type="ECO:0000313" key="3">
    <source>
        <dbReference type="EMBL" id="CAG2205035.1"/>
    </source>
</evidence>
<accession>A0A8S3RE62</accession>
<evidence type="ECO:0000256" key="1">
    <source>
        <dbReference type="SAM" id="MobiDB-lite"/>
    </source>
</evidence>
<gene>
    <name evidence="3" type="ORF">MEDL_19452</name>
</gene>
<organism evidence="3 4">
    <name type="scientific">Mytilus edulis</name>
    <name type="common">Blue mussel</name>
    <dbReference type="NCBI Taxonomy" id="6550"/>
    <lineage>
        <taxon>Eukaryota</taxon>
        <taxon>Metazoa</taxon>
        <taxon>Spiralia</taxon>
        <taxon>Lophotrochozoa</taxon>
        <taxon>Mollusca</taxon>
        <taxon>Bivalvia</taxon>
        <taxon>Autobranchia</taxon>
        <taxon>Pteriomorphia</taxon>
        <taxon>Mytilida</taxon>
        <taxon>Mytiloidea</taxon>
        <taxon>Mytilidae</taxon>
        <taxon>Mytilinae</taxon>
        <taxon>Mytilus</taxon>
    </lineage>
</organism>